<dbReference type="InterPro" id="IPR002105">
    <property type="entry name" value="Dockerin_1_rpt"/>
</dbReference>
<proteinExistence type="predicted"/>
<comment type="caution">
    <text evidence="1">The sequence shown here is derived from an EMBL/GenBank/DDBJ whole genome shotgun (WGS) entry which is preliminary data.</text>
</comment>
<dbReference type="Pfam" id="PF00404">
    <property type="entry name" value="Dockerin_1"/>
    <property type="match status" value="2"/>
</dbReference>
<dbReference type="SUPFAM" id="SSF141072">
    <property type="entry name" value="CalX-like"/>
    <property type="match status" value="1"/>
</dbReference>
<dbReference type="EMBL" id="SJPZ01000002">
    <property type="protein sequence ID" value="TWU61727.1"/>
    <property type="molecule type" value="Genomic_DNA"/>
</dbReference>
<dbReference type="PROSITE" id="PS00018">
    <property type="entry name" value="EF_HAND_1"/>
    <property type="match status" value="1"/>
</dbReference>
<dbReference type="GO" id="GO:0004553">
    <property type="term" value="F:hydrolase activity, hydrolyzing O-glycosyl compounds"/>
    <property type="evidence" value="ECO:0007669"/>
    <property type="project" value="InterPro"/>
</dbReference>
<name>A0A5C6FID1_9PLAN</name>
<dbReference type="AlphaFoldDB" id="A0A5C6FID1"/>
<evidence type="ECO:0000313" key="1">
    <source>
        <dbReference type="EMBL" id="TWU61727.1"/>
    </source>
</evidence>
<organism evidence="1 2">
    <name type="scientific">Crateriforma conspicua</name>
    <dbReference type="NCBI Taxonomy" id="2527996"/>
    <lineage>
        <taxon>Bacteria</taxon>
        <taxon>Pseudomonadati</taxon>
        <taxon>Planctomycetota</taxon>
        <taxon>Planctomycetia</taxon>
        <taxon>Planctomycetales</taxon>
        <taxon>Planctomycetaceae</taxon>
        <taxon>Crateriforma</taxon>
    </lineage>
</organism>
<sequence>MRNSIMNLTGSGTRGRHAVRRRLQHEQLSKRELLAAEVMQAIATATSTMAPHELRTDVNDDGFMTPIDALLVINSLAADRDPAIGNNVDVDLDGTITLKDVDAVFSALDDQAPLGGDASPSAVVTEQILGSSAGVLRALPYSAEMLVAEAEKIRQTIAPSSNPKVAKLDIDEDGFISIDDALVVVHYLAPTSERVFEDRLDANDDGTVTLKDFHAVLYTLRPDLYPSLGVLNYTNASDPELTAESQALSETPIGPLPNGLGLIQTTMSSNYSPTSSTSSGTIFYEVDFDFGREVRAGEGDPHPASYEITLWDVQDDDVTFNWQVVPPPSVVLGNHDLAYFADPDQDVINTTGSVTIPAGSMSASFEVGIVDDDQLELNEEMYVKLTGSGPPNTTVAHYIQWLTGTVGQPYFQEGGILDNEWRWKRTTGMTAPDYPKRLPTHSDSVPGPPFSGELDVVLQATRYGNETSLFEGPNGIAFDASGHWDDHLGVVYDLYASSPGNRTFDVDRANGSISPRTGAHGGGIESDSNLVYSLDVGLSHGDIVTPAGNNQKKEVFVDAEAGTGMNCTIALRAGGTVGVSLVHGSWYVDTGVITYSLSVISIAENEIFTYSPGPG</sequence>
<dbReference type="GO" id="GO:0000272">
    <property type="term" value="P:polysaccharide catabolic process"/>
    <property type="evidence" value="ECO:0007669"/>
    <property type="project" value="InterPro"/>
</dbReference>
<dbReference type="Gene3D" id="2.60.40.2030">
    <property type="match status" value="1"/>
</dbReference>
<dbReference type="InterPro" id="IPR018247">
    <property type="entry name" value="EF_Hand_1_Ca_BS"/>
</dbReference>
<dbReference type="InterPro" id="IPR011992">
    <property type="entry name" value="EF-hand-dom_pair"/>
</dbReference>
<evidence type="ECO:0000313" key="2">
    <source>
        <dbReference type="Proteomes" id="UP000316476"/>
    </source>
</evidence>
<dbReference type="InterPro" id="IPR038081">
    <property type="entry name" value="CalX-like_sf"/>
</dbReference>
<reference evidence="1 2" key="1">
    <citation type="submission" date="2019-02" db="EMBL/GenBank/DDBJ databases">
        <title>Deep-cultivation of Planctomycetes and their phenomic and genomic characterization uncovers novel biology.</title>
        <authorList>
            <person name="Wiegand S."/>
            <person name="Jogler M."/>
            <person name="Boedeker C."/>
            <person name="Pinto D."/>
            <person name="Vollmers J."/>
            <person name="Rivas-Marin E."/>
            <person name="Kohn T."/>
            <person name="Peeters S.H."/>
            <person name="Heuer A."/>
            <person name="Rast P."/>
            <person name="Oberbeckmann S."/>
            <person name="Bunk B."/>
            <person name="Jeske O."/>
            <person name="Meyerdierks A."/>
            <person name="Storesund J.E."/>
            <person name="Kallscheuer N."/>
            <person name="Luecker S."/>
            <person name="Lage O.M."/>
            <person name="Pohl T."/>
            <person name="Merkel B.J."/>
            <person name="Hornburger P."/>
            <person name="Mueller R.-W."/>
            <person name="Bruemmer F."/>
            <person name="Labrenz M."/>
            <person name="Spormann A.M."/>
            <person name="Op Den Camp H."/>
            <person name="Overmann J."/>
            <person name="Amann R."/>
            <person name="Jetten M.S.M."/>
            <person name="Mascher T."/>
            <person name="Medema M.H."/>
            <person name="Devos D.P."/>
            <person name="Kaster A.-K."/>
            <person name="Ovreas L."/>
            <person name="Rohde M."/>
            <person name="Galperin M.Y."/>
            <person name="Jogler C."/>
        </authorList>
    </citation>
    <scope>NUCLEOTIDE SEQUENCE [LARGE SCALE GENOMIC DNA]</scope>
    <source>
        <strain evidence="1 2">V7</strain>
    </source>
</reference>
<dbReference type="RefSeq" id="WP_146414536.1">
    <property type="nucleotide sequence ID" value="NZ_SJPZ01000002.1"/>
</dbReference>
<protein>
    <recommendedName>
        <fullName evidence="3">Dockerin type I repeat protein</fullName>
    </recommendedName>
</protein>
<dbReference type="SUPFAM" id="SSF47473">
    <property type="entry name" value="EF-hand"/>
    <property type="match status" value="1"/>
</dbReference>
<accession>A0A5C6FID1</accession>
<dbReference type="Gene3D" id="1.10.1330.10">
    <property type="entry name" value="Dockerin domain"/>
    <property type="match status" value="1"/>
</dbReference>
<dbReference type="Proteomes" id="UP000316476">
    <property type="component" value="Unassembled WGS sequence"/>
</dbReference>
<dbReference type="InterPro" id="IPR036439">
    <property type="entry name" value="Dockerin_dom_sf"/>
</dbReference>
<gene>
    <name evidence="1" type="ORF">V7x_34150</name>
</gene>
<evidence type="ECO:0008006" key="3">
    <source>
        <dbReference type="Google" id="ProtNLM"/>
    </source>
</evidence>